<dbReference type="GO" id="GO:0005737">
    <property type="term" value="C:cytoplasm"/>
    <property type="evidence" value="ECO:0007669"/>
    <property type="project" value="TreeGrafter"/>
</dbReference>
<accession>A0AAN7C4G2</accession>
<dbReference type="Pfam" id="PF00300">
    <property type="entry name" value="His_Phos_1"/>
    <property type="match status" value="1"/>
</dbReference>
<evidence type="ECO:0000313" key="1">
    <source>
        <dbReference type="EMBL" id="KAK4235213.1"/>
    </source>
</evidence>
<dbReference type="AlphaFoldDB" id="A0AAN7C4G2"/>
<dbReference type="EMBL" id="MU860287">
    <property type="protein sequence ID" value="KAK4235213.1"/>
    <property type="molecule type" value="Genomic_DNA"/>
</dbReference>
<gene>
    <name evidence="1" type="ORF">C8A03DRAFT_18013</name>
</gene>
<dbReference type="InterPro" id="IPR013078">
    <property type="entry name" value="His_Pase_superF_clade-1"/>
</dbReference>
<dbReference type="GO" id="GO:0016791">
    <property type="term" value="F:phosphatase activity"/>
    <property type="evidence" value="ECO:0007669"/>
    <property type="project" value="TreeGrafter"/>
</dbReference>
<keyword evidence="2" id="KW-1185">Reference proteome</keyword>
<reference evidence="1" key="2">
    <citation type="submission" date="2023-05" db="EMBL/GenBank/DDBJ databases">
        <authorList>
            <consortium name="Lawrence Berkeley National Laboratory"/>
            <person name="Steindorff A."/>
            <person name="Hensen N."/>
            <person name="Bonometti L."/>
            <person name="Westerberg I."/>
            <person name="Brannstrom I.O."/>
            <person name="Guillou S."/>
            <person name="Cros-Aarteil S."/>
            <person name="Calhoun S."/>
            <person name="Haridas S."/>
            <person name="Kuo A."/>
            <person name="Mondo S."/>
            <person name="Pangilinan J."/>
            <person name="Riley R."/>
            <person name="Labutti K."/>
            <person name="Andreopoulos B."/>
            <person name="Lipzen A."/>
            <person name="Chen C."/>
            <person name="Yanf M."/>
            <person name="Daum C."/>
            <person name="Ng V."/>
            <person name="Clum A."/>
            <person name="Ohm R."/>
            <person name="Martin F."/>
            <person name="Silar P."/>
            <person name="Natvig D."/>
            <person name="Lalanne C."/>
            <person name="Gautier V."/>
            <person name="Ament-Velasquez S.L."/>
            <person name="Kruys A."/>
            <person name="Hutchinson M.I."/>
            <person name="Powell A.J."/>
            <person name="Barry K."/>
            <person name="Miller A.N."/>
            <person name="Grigoriev I.V."/>
            <person name="Debuchy R."/>
            <person name="Gladieux P."/>
            <person name="Thoren M.H."/>
            <person name="Johannesson H."/>
        </authorList>
    </citation>
    <scope>NUCLEOTIDE SEQUENCE</scope>
    <source>
        <strain evidence="1">CBS 532.94</strain>
    </source>
</reference>
<sequence>MPPTLILVRHAQALHNVENNLHDPELTELGRKQCTELKENLMPRISRDLDVGLILVSPMKRTIETALLAFGELVQRGIPIVAHAGWQENSSQPCDTGNPLSSLSPLFPQVDFSRVDPIFPDKTSPAAALYHYTRRAVLARGQAVLRELRGRPEKAVIVVSHSSFLRTGVTGHYFMNADYRIFDFVEAADGDGQDGVVVRLRQWEETSRGGMGWSWEMAVPLGDGLPDEEDNKHGDVMQTTNAEAIWN</sequence>
<dbReference type="CDD" id="cd07067">
    <property type="entry name" value="HP_PGM_like"/>
    <property type="match status" value="1"/>
</dbReference>
<dbReference type="PANTHER" id="PTHR48100">
    <property type="entry name" value="BROAD-SPECIFICITY PHOSPHATASE YOR283W-RELATED"/>
    <property type="match status" value="1"/>
</dbReference>
<evidence type="ECO:0000313" key="2">
    <source>
        <dbReference type="Proteomes" id="UP001303760"/>
    </source>
</evidence>
<name>A0AAN7C4G2_9PEZI</name>
<dbReference type="SUPFAM" id="SSF53254">
    <property type="entry name" value="Phosphoglycerate mutase-like"/>
    <property type="match status" value="1"/>
</dbReference>
<dbReference type="SMART" id="SM00855">
    <property type="entry name" value="PGAM"/>
    <property type="match status" value="1"/>
</dbReference>
<dbReference type="Gene3D" id="3.40.50.1240">
    <property type="entry name" value="Phosphoglycerate mutase-like"/>
    <property type="match status" value="1"/>
</dbReference>
<dbReference type="InterPro" id="IPR029033">
    <property type="entry name" value="His_PPase_superfam"/>
</dbReference>
<dbReference type="Proteomes" id="UP001303760">
    <property type="component" value="Unassembled WGS sequence"/>
</dbReference>
<proteinExistence type="predicted"/>
<dbReference type="InterPro" id="IPR050275">
    <property type="entry name" value="PGM_Phosphatase"/>
</dbReference>
<dbReference type="PANTHER" id="PTHR48100:SF24">
    <property type="entry name" value="PHOSPHOGLYCERATE MUTASE"/>
    <property type="match status" value="1"/>
</dbReference>
<organism evidence="1 2">
    <name type="scientific">Achaetomium macrosporum</name>
    <dbReference type="NCBI Taxonomy" id="79813"/>
    <lineage>
        <taxon>Eukaryota</taxon>
        <taxon>Fungi</taxon>
        <taxon>Dikarya</taxon>
        <taxon>Ascomycota</taxon>
        <taxon>Pezizomycotina</taxon>
        <taxon>Sordariomycetes</taxon>
        <taxon>Sordariomycetidae</taxon>
        <taxon>Sordariales</taxon>
        <taxon>Chaetomiaceae</taxon>
        <taxon>Achaetomium</taxon>
    </lineage>
</organism>
<protein>
    <submittedName>
        <fullName evidence="1">Histidine phosphatase superfamily</fullName>
    </submittedName>
</protein>
<comment type="caution">
    <text evidence="1">The sequence shown here is derived from an EMBL/GenBank/DDBJ whole genome shotgun (WGS) entry which is preliminary data.</text>
</comment>
<reference evidence="1" key="1">
    <citation type="journal article" date="2023" name="Mol. Phylogenet. Evol.">
        <title>Genome-scale phylogeny and comparative genomics of the fungal order Sordariales.</title>
        <authorList>
            <person name="Hensen N."/>
            <person name="Bonometti L."/>
            <person name="Westerberg I."/>
            <person name="Brannstrom I.O."/>
            <person name="Guillou S."/>
            <person name="Cros-Aarteil S."/>
            <person name="Calhoun S."/>
            <person name="Haridas S."/>
            <person name="Kuo A."/>
            <person name="Mondo S."/>
            <person name="Pangilinan J."/>
            <person name="Riley R."/>
            <person name="LaButti K."/>
            <person name="Andreopoulos B."/>
            <person name="Lipzen A."/>
            <person name="Chen C."/>
            <person name="Yan M."/>
            <person name="Daum C."/>
            <person name="Ng V."/>
            <person name="Clum A."/>
            <person name="Steindorff A."/>
            <person name="Ohm R.A."/>
            <person name="Martin F."/>
            <person name="Silar P."/>
            <person name="Natvig D.O."/>
            <person name="Lalanne C."/>
            <person name="Gautier V."/>
            <person name="Ament-Velasquez S.L."/>
            <person name="Kruys A."/>
            <person name="Hutchinson M.I."/>
            <person name="Powell A.J."/>
            <person name="Barry K."/>
            <person name="Miller A.N."/>
            <person name="Grigoriev I.V."/>
            <person name="Debuchy R."/>
            <person name="Gladieux P."/>
            <person name="Hiltunen Thoren M."/>
            <person name="Johannesson H."/>
        </authorList>
    </citation>
    <scope>NUCLEOTIDE SEQUENCE</scope>
    <source>
        <strain evidence="1">CBS 532.94</strain>
    </source>
</reference>